<dbReference type="Gene3D" id="1.20.1250.20">
    <property type="entry name" value="MFS general substrate transporter like domains"/>
    <property type="match status" value="1"/>
</dbReference>
<evidence type="ECO:0000256" key="1">
    <source>
        <dbReference type="SAM" id="Phobius"/>
    </source>
</evidence>
<keyword evidence="1" id="KW-0472">Membrane</keyword>
<feature type="transmembrane region" description="Helical" evidence="1">
    <location>
        <begin position="75"/>
        <end position="96"/>
    </location>
</feature>
<dbReference type="PROSITE" id="PS50850">
    <property type="entry name" value="MFS"/>
    <property type="match status" value="1"/>
</dbReference>
<dbReference type="InterPro" id="IPR011701">
    <property type="entry name" value="MFS"/>
</dbReference>
<reference evidence="3" key="1">
    <citation type="journal article" date="2014" name="Front. Microbiol.">
        <title>High frequency of phylogenetically diverse reductive dehalogenase-homologous genes in deep subseafloor sedimentary metagenomes.</title>
        <authorList>
            <person name="Kawai M."/>
            <person name="Futagami T."/>
            <person name="Toyoda A."/>
            <person name="Takaki Y."/>
            <person name="Nishi S."/>
            <person name="Hori S."/>
            <person name="Arai W."/>
            <person name="Tsubouchi T."/>
            <person name="Morono Y."/>
            <person name="Uchiyama I."/>
            <person name="Ito T."/>
            <person name="Fujiyama A."/>
            <person name="Inagaki F."/>
            <person name="Takami H."/>
        </authorList>
    </citation>
    <scope>NUCLEOTIDE SEQUENCE</scope>
    <source>
        <strain evidence="3">Expedition CK06-06</strain>
    </source>
</reference>
<dbReference type="PANTHER" id="PTHR23518:SF2">
    <property type="entry name" value="MAJOR FACILITATOR SUPERFAMILY TRANSPORTER"/>
    <property type="match status" value="1"/>
</dbReference>
<dbReference type="Pfam" id="PF07690">
    <property type="entry name" value="MFS_1"/>
    <property type="match status" value="1"/>
</dbReference>
<evidence type="ECO:0000313" key="3">
    <source>
        <dbReference type="EMBL" id="GAJ11947.1"/>
    </source>
</evidence>
<name>X1V7A0_9ZZZZ</name>
<evidence type="ECO:0000259" key="2">
    <source>
        <dbReference type="PROSITE" id="PS50850"/>
    </source>
</evidence>
<gene>
    <name evidence="3" type="ORF">S12H4_43950</name>
</gene>
<dbReference type="EMBL" id="BARW01027029">
    <property type="protein sequence ID" value="GAJ11947.1"/>
    <property type="molecule type" value="Genomic_DNA"/>
</dbReference>
<feature type="transmembrane region" description="Helical" evidence="1">
    <location>
        <begin position="139"/>
        <end position="157"/>
    </location>
</feature>
<organism evidence="3">
    <name type="scientific">marine sediment metagenome</name>
    <dbReference type="NCBI Taxonomy" id="412755"/>
    <lineage>
        <taxon>unclassified sequences</taxon>
        <taxon>metagenomes</taxon>
        <taxon>ecological metagenomes</taxon>
    </lineage>
</organism>
<sequence>GGYLTTRYGVVPAMRFLYVLTFAVAITNGTMNLKLLKEPPREEPEGGNPGVLRMLVDSYRDMLAVLAWLPRGLKAFAVMLVLGFFFNNMMASYWVIYSVEALGMTKLQWGTVLLIAAVANVVLLLPAGMIVDRIGTKRTLTVALTAAAIPLLLFPFSRGFWDVTLIFVALTLANSVLTSGAPALMAQMVPSEMRGRVMAALGQGMLVINLRGSAGGGPGMGAVLAIPSILGALVGGYVYEYSPMLPWLMMGAAMLLS</sequence>
<dbReference type="GO" id="GO:0022857">
    <property type="term" value="F:transmembrane transporter activity"/>
    <property type="evidence" value="ECO:0007669"/>
    <property type="project" value="InterPro"/>
</dbReference>
<feature type="domain" description="Major facilitator superfamily (MFS) profile" evidence="2">
    <location>
        <begin position="63"/>
        <end position="257"/>
    </location>
</feature>
<feature type="transmembrane region" description="Helical" evidence="1">
    <location>
        <begin position="220"/>
        <end position="239"/>
    </location>
</feature>
<feature type="transmembrane region" description="Helical" evidence="1">
    <location>
        <begin position="12"/>
        <end position="31"/>
    </location>
</feature>
<accession>X1V7A0</accession>
<protein>
    <recommendedName>
        <fullName evidence="2">Major facilitator superfamily (MFS) profile domain-containing protein</fullName>
    </recommendedName>
</protein>
<feature type="transmembrane region" description="Helical" evidence="1">
    <location>
        <begin position="108"/>
        <end position="127"/>
    </location>
</feature>
<dbReference type="SUPFAM" id="SSF103473">
    <property type="entry name" value="MFS general substrate transporter"/>
    <property type="match status" value="1"/>
</dbReference>
<dbReference type="InterPro" id="IPR036259">
    <property type="entry name" value="MFS_trans_sf"/>
</dbReference>
<keyword evidence="1" id="KW-0812">Transmembrane</keyword>
<keyword evidence="1" id="KW-1133">Transmembrane helix</keyword>
<proteinExistence type="predicted"/>
<dbReference type="InterPro" id="IPR020846">
    <property type="entry name" value="MFS_dom"/>
</dbReference>
<feature type="non-terminal residue" evidence="3">
    <location>
        <position position="1"/>
    </location>
</feature>
<comment type="caution">
    <text evidence="3">The sequence shown here is derived from an EMBL/GenBank/DDBJ whole genome shotgun (WGS) entry which is preliminary data.</text>
</comment>
<feature type="non-terminal residue" evidence="3">
    <location>
        <position position="257"/>
    </location>
</feature>
<dbReference type="AlphaFoldDB" id="X1V7A0"/>
<dbReference type="PANTHER" id="PTHR23518">
    <property type="entry name" value="C-METHYLTRANSFERASE"/>
    <property type="match status" value="1"/>
</dbReference>
<feature type="transmembrane region" description="Helical" evidence="1">
    <location>
        <begin position="163"/>
        <end position="185"/>
    </location>
</feature>